<dbReference type="RefSeq" id="WP_390264861.1">
    <property type="nucleotide sequence ID" value="NZ_JBHUGH010000031.1"/>
</dbReference>
<evidence type="ECO:0000313" key="1">
    <source>
        <dbReference type="EMBL" id="MFD1914019.1"/>
    </source>
</evidence>
<dbReference type="Proteomes" id="UP001597353">
    <property type="component" value="Unassembled WGS sequence"/>
</dbReference>
<sequence length="111" mass="12884">MNVDLHLALNRCQHDLIYQRANGVRCLYPLALFFILKRLVELLDALAVLQRHARVQQGRRLVSFGQEQSQFLLPLFQAHHLRIESVGSAAFKDQVEKGFEFPINLRDLGFR</sequence>
<keyword evidence="2" id="KW-1185">Reference proteome</keyword>
<protein>
    <submittedName>
        <fullName evidence="1">Uncharacterized protein</fullName>
    </submittedName>
</protein>
<dbReference type="EMBL" id="JBHUGH010000031">
    <property type="protein sequence ID" value="MFD1914019.1"/>
    <property type="molecule type" value="Genomic_DNA"/>
</dbReference>
<evidence type="ECO:0000313" key="2">
    <source>
        <dbReference type="Proteomes" id="UP001597353"/>
    </source>
</evidence>
<gene>
    <name evidence="1" type="ORF">ACFSGJ_17585</name>
</gene>
<name>A0ABW4S988_9RHOB</name>
<comment type="caution">
    <text evidence="1">The sequence shown here is derived from an EMBL/GenBank/DDBJ whole genome shotgun (WGS) entry which is preliminary data.</text>
</comment>
<proteinExistence type="predicted"/>
<organism evidence="1 2">
    <name type="scientific">Halodurantibacterium flavum</name>
    <dbReference type="NCBI Taxonomy" id="1382802"/>
    <lineage>
        <taxon>Bacteria</taxon>
        <taxon>Pseudomonadati</taxon>
        <taxon>Pseudomonadota</taxon>
        <taxon>Alphaproteobacteria</taxon>
        <taxon>Rhodobacterales</taxon>
        <taxon>Paracoccaceae</taxon>
        <taxon>Halodurantibacterium</taxon>
    </lineage>
</organism>
<accession>A0ABW4S988</accession>
<reference evidence="2" key="1">
    <citation type="journal article" date="2019" name="Int. J. Syst. Evol. Microbiol.">
        <title>The Global Catalogue of Microorganisms (GCM) 10K type strain sequencing project: providing services to taxonomists for standard genome sequencing and annotation.</title>
        <authorList>
            <consortium name="The Broad Institute Genomics Platform"/>
            <consortium name="The Broad Institute Genome Sequencing Center for Infectious Disease"/>
            <person name="Wu L."/>
            <person name="Ma J."/>
        </authorList>
    </citation>
    <scope>NUCLEOTIDE SEQUENCE [LARGE SCALE GENOMIC DNA]</scope>
    <source>
        <strain evidence="2">CGMCC 4.7242</strain>
    </source>
</reference>